<evidence type="ECO:0000313" key="1">
    <source>
        <dbReference type="EMBL" id="VYS78188.1"/>
    </source>
</evidence>
<name>A0A6N2RCA2_CITAM</name>
<dbReference type="RefSeq" id="WP_156594800.1">
    <property type="nucleotide sequence ID" value="NZ_CACRTI010000001.1"/>
</dbReference>
<sequence length="204" mass="23302">MKLIDILVRDLHKFGGWPEGAVECHRFVDEANIDFYDADGQWDDDCFLKYGAFAREVVREQVLACESESITRSQYEAALASSKPEWDGVGLPPVGVNAEVFFSADTEPKWHSFLAKFIGENHVIALVGMEEISYKKDELLTSEVKFAPLRSEEVRKHDEITQSILDVLNDYDFELVHIRSDQKRIATDLVERINSGMIPHIRID</sequence>
<accession>A0A6N2RCA2</accession>
<dbReference type="EMBL" id="CACRTI010000001">
    <property type="protein sequence ID" value="VYS78188.1"/>
    <property type="molecule type" value="Genomic_DNA"/>
</dbReference>
<protein>
    <submittedName>
        <fullName evidence="1">Uncharacterized protein</fullName>
    </submittedName>
</protein>
<organism evidence="1">
    <name type="scientific">Citrobacter amalonaticus</name>
    <dbReference type="NCBI Taxonomy" id="35703"/>
    <lineage>
        <taxon>Bacteria</taxon>
        <taxon>Pseudomonadati</taxon>
        <taxon>Pseudomonadota</taxon>
        <taxon>Gammaproteobacteria</taxon>
        <taxon>Enterobacterales</taxon>
        <taxon>Enterobacteriaceae</taxon>
        <taxon>Citrobacter</taxon>
    </lineage>
</organism>
<gene>
    <name evidence="1" type="ORF">CALFYP1_00005</name>
</gene>
<proteinExistence type="predicted"/>
<dbReference type="AlphaFoldDB" id="A0A6N2RCA2"/>
<reference evidence="1" key="1">
    <citation type="submission" date="2019-11" db="EMBL/GenBank/DDBJ databases">
        <authorList>
            <person name="Feng L."/>
        </authorList>
    </citation>
    <scope>NUCLEOTIDE SEQUENCE</scope>
    <source>
        <strain evidence="1">CAmalonaticusLFYP1</strain>
    </source>
</reference>